<dbReference type="GO" id="GO:0006281">
    <property type="term" value="P:DNA repair"/>
    <property type="evidence" value="ECO:0007669"/>
    <property type="project" value="InterPro"/>
</dbReference>
<accession>A0A8S0XL77</accession>
<keyword evidence="6" id="KW-0548">Nucleotidyltransferase</keyword>
<dbReference type="Proteomes" id="UP000494216">
    <property type="component" value="Unassembled WGS sequence"/>
</dbReference>
<dbReference type="Gene3D" id="1.10.150.20">
    <property type="entry name" value="5' to 3' exonuclease, C-terminal subdomain"/>
    <property type="match status" value="1"/>
</dbReference>
<dbReference type="InterPro" id="IPR036775">
    <property type="entry name" value="DNA_pol_Y-fam_lit_finger_sf"/>
</dbReference>
<dbReference type="InterPro" id="IPR022880">
    <property type="entry name" value="DNApol_IV"/>
</dbReference>
<dbReference type="PANTHER" id="PTHR11076">
    <property type="entry name" value="DNA REPAIR POLYMERASE UMUC / TRANSFERASE FAMILY MEMBER"/>
    <property type="match status" value="1"/>
</dbReference>
<dbReference type="NCBIfam" id="NF002677">
    <property type="entry name" value="PRK02406.1"/>
    <property type="match status" value="1"/>
</dbReference>
<dbReference type="GO" id="GO:0009432">
    <property type="term" value="P:SOS response"/>
    <property type="evidence" value="ECO:0007669"/>
    <property type="project" value="TreeGrafter"/>
</dbReference>
<dbReference type="InterPro" id="IPR050116">
    <property type="entry name" value="DNA_polymerase-Y"/>
</dbReference>
<protein>
    <submittedName>
        <fullName evidence="6">DNA polymerase IV 3</fullName>
        <ecNumber evidence="6">2.7.7.7</ecNumber>
    </submittedName>
</protein>
<name>A0A8S0XL77_9GAMM</name>
<proteinExistence type="inferred from homology"/>
<dbReference type="InterPro" id="IPR043502">
    <property type="entry name" value="DNA/RNA_pol_sf"/>
</dbReference>
<dbReference type="GO" id="GO:0005829">
    <property type="term" value="C:cytosol"/>
    <property type="evidence" value="ECO:0007669"/>
    <property type="project" value="TreeGrafter"/>
</dbReference>
<keyword evidence="6" id="KW-0808">Transferase</keyword>
<comment type="similarity">
    <text evidence="1">Belongs to the DNA polymerase type-Y family.</text>
</comment>
<dbReference type="PANTHER" id="PTHR11076:SF33">
    <property type="entry name" value="DNA POLYMERASE KAPPA"/>
    <property type="match status" value="1"/>
</dbReference>
<dbReference type="InterPro" id="IPR001126">
    <property type="entry name" value="UmuC"/>
</dbReference>
<evidence type="ECO:0000313" key="7">
    <source>
        <dbReference type="Proteomes" id="UP000494216"/>
    </source>
</evidence>
<dbReference type="Gene3D" id="3.30.70.270">
    <property type="match status" value="1"/>
</dbReference>
<dbReference type="SUPFAM" id="SSF100879">
    <property type="entry name" value="Lesion bypass DNA polymerase (Y-family), little finger domain"/>
    <property type="match status" value="1"/>
</dbReference>
<keyword evidence="3" id="KW-0235">DNA replication</keyword>
<dbReference type="InterPro" id="IPR017961">
    <property type="entry name" value="DNA_pol_Y-fam_little_finger"/>
</dbReference>
<sequence>MCIREIFADYTELIEPLSLDEAYLDVSDMSLHQGSAALIAKAIKAKIKQKTRLIASAGISYNKFLAKIASDMDRPDGLYVITPERCTQFIEQLSVEKFHGVGKATAGRMQARGIKNRERSKVTALTRFQQYFGKSGQYYYHLSRDIDTRPVNNHRIRKSLEAETTFQEDITSKEDVLEHLQNLLEKNLIKIADKKLDAHTLTVKIKYHKFVQITRSRTLPRAALQTHQPRVSFWKTY</sequence>
<evidence type="ECO:0000256" key="4">
    <source>
        <dbReference type="ARBA" id="ARBA00022932"/>
    </source>
</evidence>
<evidence type="ECO:0000256" key="1">
    <source>
        <dbReference type="ARBA" id="ARBA00010945"/>
    </source>
</evidence>
<dbReference type="GO" id="GO:0003887">
    <property type="term" value="F:DNA-directed DNA polymerase activity"/>
    <property type="evidence" value="ECO:0007669"/>
    <property type="project" value="UniProtKB-KW"/>
</dbReference>
<dbReference type="AlphaFoldDB" id="A0A8S0XL77"/>
<evidence type="ECO:0000259" key="5">
    <source>
        <dbReference type="PROSITE" id="PS50173"/>
    </source>
</evidence>
<dbReference type="InterPro" id="IPR043128">
    <property type="entry name" value="Rev_trsase/Diguanyl_cyclase"/>
</dbReference>
<dbReference type="EC" id="2.7.7.7" evidence="6"/>
<dbReference type="Pfam" id="PF00817">
    <property type="entry name" value="IMS"/>
    <property type="match status" value="1"/>
</dbReference>
<keyword evidence="2" id="KW-0515">Mutator protein</keyword>
<reference evidence="6 7" key="1">
    <citation type="submission" date="2020-02" db="EMBL/GenBank/DDBJ databases">
        <authorList>
            <person name="Hogendoorn C."/>
        </authorList>
    </citation>
    <scope>NUCLEOTIDE SEQUENCE [LARGE SCALE GENOMIC DNA]</scope>
    <source>
        <strain evidence="6">METHB21</strain>
    </source>
</reference>
<evidence type="ECO:0000256" key="2">
    <source>
        <dbReference type="ARBA" id="ARBA00022457"/>
    </source>
</evidence>
<evidence type="ECO:0000256" key="3">
    <source>
        <dbReference type="ARBA" id="ARBA00022705"/>
    </source>
</evidence>
<keyword evidence="4" id="KW-0239">DNA-directed DNA polymerase</keyword>
<dbReference type="EMBL" id="CADCXN010000108">
    <property type="protein sequence ID" value="CAA9892612.1"/>
    <property type="molecule type" value="Genomic_DNA"/>
</dbReference>
<dbReference type="PROSITE" id="PS50173">
    <property type="entry name" value="UMUC"/>
    <property type="match status" value="1"/>
</dbReference>
<evidence type="ECO:0000313" key="6">
    <source>
        <dbReference type="EMBL" id="CAA9892612.1"/>
    </source>
</evidence>
<dbReference type="Pfam" id="PF11799">
    <property type="entry name" value="IMS_C"/>
    <property type="match status" value="1"/>
</dbReference>
<comment type="caution">
    <text evidence="6">The sequence shown here is derived from an EMBL/GenBank/DDBJ whole genome shotgun (WGS) entry which is preliminary data.</text>
</comment>
<dbReference type="SUPFAM" id="SSF56672">
    <property type="entry name" value="DNA/RNA polymerases"/>
    <property type="match status" value="1"/>
</dbReference>
<dbReference type="Gene3D" id="3.30.1490.100">
    <property type="entry name" value="DNA polymerase, Y-family, little finger domain"/>
    <property type="match status" value="1"/>
</dbReference>
<dbReference type="GO" id="GO:0003684">
    <property type="term" value="F:damaged DNA binding"/>
    <property type="evidence" value="ECO:0007669"/>
    <property type="project" value="InterPro"/>
</dbReference>
<dbReference type="CDD" id="cd03586">
    <property type="entry name" value="PolY_Pol_IV_kappa"/>
    <property type="match status" value="1"/>
</dbReference>
<keyword evidence="7" id="KW-1185">Reference proteome</keyword>
<gene>
    <name evidence="6" type="ORF">METHB2_750016</name>
</gene>
<organism evidence="6 7">
    <name type="scientific">Candidatus Methylobacter favarea</name>
    <dbReference type="NCBI Taxonomy" id="2707345"/>
    <lineage>
        <taxon>Bacteria</taxon>
        <taxon>Pseudomonadati</taxon>
        <taxon>Pseudomonadota</taxon>
        <taxon>Gammaproteobacteria</taxon>
        <taxon>Methylococcales</taxon>
        <taxon>Methylococcaceae</taxon>
        <taxon>Methylobacter</taxon>
    </lineage>
</organism>
<dbReference type="GO" id="GO:0042276">
    <property type="term" value="P:error-prone translesion synthesis"/>
    <property type="evidence" value="ECO:0007669"/>
    <property type="project" value="TreeGrafter"/>
</dbReference>
<feature type="domain" description="UmuC" evidence="5">
    <location>
        <begin position="1"/>
        <end position="102"/>
    </location>
</feature>
<dbReference type="GO" id="GO:0006260">
    <property type="term" value="P:DNA replication"/>
    <property type="evidence" value="ECO:0007669"/>
    <property type="project" value="UniProtKB-KW"/>
</dbReference>